<evidence type="ECO:0000256" key="6">
    <source>
        <dbReference type="ARBA" id="ARBA00023136"/>
    </source>
</evidence>
<feature type="chain" id="PRO_5023926225" description="Trichome birefringence-like N-terminal domain-containing protein" evidence="7">
    <location>
        <begin position="23"/>
        <end position="787"/>
    </location>
</feature>
<dbReference type="GO" id="GO:0016020">
    <property type="term" value="C:membrane"/>
    <property type="evidence" value="ECO:0007669"/>
    <property type="project" value="UniProtKB-SubCell"/>
</dbReference>
<feature type="domain" description="Trichome birefringence-like N-terminal" evidence="9">
    <location>
        <begin position="346"/>
        <end position="398"/>
    </location>
</feature>
<feature type="signal peptide" evidence="7">
    <location>
        <begin position="1"/>
        <end position="22"/>
    </location>
</feature>
<dbReference type="PANTHER" id="PTHR32285:SF58">
    <property type="entry name" value="PROTEIN TRICHOME BIREFRINGENCE-LIKE 41"/>
    <property type="match status" value="1"/>
</dbReference>
<evidence type="ECO:0000313" key="10">
    <source>
        <dbReference type="EMBL" id="KAA8526740.1"/>
    </source>
</evidence>
<comment type="similarity">
    <text evidence="2">Belongs to the PC-esterase family. TBL subfamily.</text>
</comment>
<evidence type="ECO:0000256" key="5">
    <source>
        <dbReference type="ARBA" id="ARBA00022989"/>
    </source>
</evidence>
<evidence type="ECO:0000256" key="2">
    <source>
        <dbReference type="ARBA" id="ARBA00007727"/>
    </source>
</evidence>
<gene>
    <name evidence="10" type="ORF">F0562_009031</name>
</gene>
<dbReference type="EMBL" id="CM018046">
    <property type="protein sequence ID" value="KAA8526740.1"/>
    <property type="molecule type" value="Genomic_DNA"/>
</dbReference>
<protein>
    <recommendedName>
        <fullName evidence="12">Trichome birefringence-like N-terminal domain-containing protein</fullName>
    </recommendedName>
</protein>
<dbReference type="Pfam" id="PF13839">
    <property type="entry name" value="PC-Esterase"/>
    <property type="match status" value="3"/>
</dbReference>
<dbReference type="Pfam" id="PF14416">
    <property type="entry name" value="PMR5N"/>
    <property type="match status" value="2"/>
</dbReference>
<evidence type="ECO:0000259" key="9">
    <source>
        <dbReference type="Pfam" id="PF14416"/>
    </source>
</evidence>
<evidence type="ECO:0000313" key="11">
    <source>
        <dbReference type="Proteomes" id="UP000325577"/>
    </source>
</evidence>
<proteinExistence type="inferred from homology"/>
<evidence type="ECO:0000259" key="8">
    <source>
        <dbReference type="Pfam" id="PF13839"/>
    </source>
</evidence>
<dbReference type="OrthoDB" id="630188at2759"/>
<dbReference type="InterPro" id="IPR026057">
    <property type="entry name" value="TBL_C"/>
</dbReference>
<dbReference type="AlphaFoldDB" id="A0A5J5A8A7"/>
<dbReference type="InterPro" id="IPR029962">
    <property type="entry name" value="TBL"/>
</dbReference>
<dbReference type="GO" id="GO:0005794">
    <property type="term" value="C:Golgi apparatus"/>
    <property type="evidence" value="ECO:0007669"/>
    <property type="project" value="TreeGrafter"/>
</dbReference>
<organism evidence="10 11">
    <name type="scientific">Nyssa sinensis</name>
    <dbReference type="NCBI Taxonomy" id="561372"/>
    <lineage>
        <taxon>Eukaryota</taxon>
        <taxon>Viridiplantae</taxon>
        <taxon>Streptophyta</taxon>
        <taxon>Embryophyta</taxon>
        <taxon>Tracheophyta</taxon>
        <taxon>Spermatophyta</taxon>
        <taxon>Magnoliopsida</taxon>
        <taxon>eudicotyledons</taxon>
        <taxon>Gunneridae</taxon>
        <taxon>Pentapetalae</taxon>
        <taxon>asterids</taxon>
        <taxon>Cornales</taxon>
        <taxon>Nyssaceae</taxon>
        <taxon>Nyssa</taxon>
    </lineage>
</organism>
<evidence type="ECO:0000256" key="1">
    <source>
        <dbReference type="ARBA" id="ARBA00004167"/>
    </source>
</evidence>
<sequence>MGFWVRCSFSLLLVLLLQLANVENCECVCDFFEGSWNVDVSYPLYVPATCPFIGREFNCQNNGRPDLTYQKYRWRPQGCELARFDGEDFLKRLKGKSIMFVGDSISRNQWQSLTCMLHAAVPTANYTVTTQDDVSTFAFTDYEVKVMLNRNVYLVDVEREDIGRVLKLDSIEGGKLWKGIDMLIFNTWHWWNRRGPTQPWDYIEVGKQIYKDMDRLDAFEKALTTWGGWVDSNIDPTNTTVFFQGISPSHYNGSEWNEPSAKSCIGQKEPVLGSTYPGSLPPAVAVLKRALSKIKKPVTLLDITTLSLLRKDGHPSIYGLGGRTMDCSHWLLEHFTNVRGSSQLGGCDFFQGSWVYDDTYPLYNTSFCHFIEQQFYCQGNGRPDKVYLKYKWKPNACELPRFNGQDFLRRFNGKKILFVGDSLSLNQWQSLICMLHAAVLHLNFTIQRNGNLSTFTLADYGISVMLSRNAFLVDLVQEKIGRVLMLDSIKNGNAWKGVDMLIFNTWHWWLHKGSKQPWDYIQEGDKIYKEMDRLAAFRKGLITWSKWVDSNVDPTITKGQTQPLSGSVYPGGSMPPVAVVKEVLRNMSTPVALLDENGRPDQMYLKYRWKPHGCNLPRFNGKEFLERLRGKKMMFVGDSLSSNHWQSLICMLHSAVPNSNYTLVHEGLLFTFSVPEYGVSIMFMENGFLVDLEVEKVGQMIKLDSMSTGNLWKGVDILIFNSYHWWNHTGHLKTWDYFQFGDKMSTEMDRMEAYKIALTTWGKWVDSNINFSKTRVFFQGISAVHYI</sequence>
<comment type="subcellular location">
    <subcellularLocation>
        <location evidence="1">Membrane</location>
        <topology evidence="1">Single-pass membrane protein</topology>
    </subcellularLocation>
</comment>
<reference evidence="10 11" key="1">
    <citation type="submission" date="2019-09" db="EMBL/GenBank/DDBJ databases">
        <title>A chromosome-level genome assembly of the Chinese tupelo Nyssa sinensis.</title>
        <authorList>
            <person name="Yang X."/>
            <person name="Kang M."/>
            <person name="Yang Y."/>
            <person name="Xiong H."/>
            <person name="Wang M."/>
            <person name="Zhang Z."/>
            <person name="Wang Z."/>
            <person name="Wu H."/>
            <person name="Ma T."/>
            <person name="Liu J."/>
            <person name="Xi Z."/>
        </authorList>
    </citation>
    <scope>NUCLEOTIDE SEQUENCE [LARGE SCALE GENOMIC DNA]</scope>
    <source>
        <strain evidence="10">J267</strain>
        <tissue evidence="10">Leaf</tissue>
    </source>
</reference>
<keyword evidence="7" id="KW-0732">Signal</keyword>
<feature type="domain" description="Trichome birefringence-like N-terminal" evidence="9">
    <location>
        <begin position="29"/>
        <end position="80"/>
    </location>
</feature>
<name>A0A5J5A8A7_9ASTE</name>
<evidence type="ECO:0008006" key="12">
    <source>
        <dbReference type="Google" id="ProtNLM"/>
    </source>
</evidence>
<dbReference type="PANTHER" id="PTHR32285">
    <property type="entry name" value="PROTEIN TRICHOME BIREFRINGENCE-LIKE 9-RELATED"/>
    <property type="match status" value="1"/>
</dbReference>
<evidence type="ECO:0000256" key="4">
    <source>
        <dbReference type="ARBA" id="ARBA00022968"/>
    </source>
</evidence>
<keyword evidence="11" id="KW-1185">Reference proteome</keyword>
<accession>A0A5J5A8A7</accession>
<keyword evidence="3" id="KW-0812">Transmembrane</keyword>
<dbReference type="GO" id="GO:0016413">
    <property type="term" value="F:O-acetyltransferase activity"/>
    <property type="evidence" value="ECO:0007669"/>
    <property type="project" value="InterPro"/>
</dbReference>
<feature type="domain" description="Trichome birefringence-like C-terminal" evidence="8">
    <location>
        <begin position="81"/>
        <end position="331"/>
    </location>
</feature>
<keyword evidence="6" id="KW-0472">Membrane</keyword>
<keyword evidence="5" id="KW-1133">Transmembrane helix</keyword>
<dbReference type="Proteomes" id="UP000325577">
    <property type="component" value="Linkage Group LG3"/>
</dbReference>
<evidence type="ECO:0000256" key="7">
    <source>
        <dbReference type="SAM" id="SignalP"/>
    </source>
</evidence>
<feature type="domain" description="Trichome birefringence-like C-terminal" evidence="8">
    <location>
        <begin position="399"/>
        <end position="558"/>
    </location>
</feature>
<feature type="domain" description="Trichome birefringence-like C-terminal" evidence="8">
    <location>
        <begin position="616"/>
        <end position="786"/>
    </location>
</feature>
<dbReference type="InterPro" id="IPR025846">
    <property type="entry name" value="TBL_N"/>
</dbReference>
<keyword evidence="4" id="KW-0735">Signal-anchor</keyword>
<evidence type="ECO:0000256" key="3">
    <source>
        <dbReference type="ARBA" id="ARBA00022692"/>
    </source>
</evidence>